<feature type="transmembrane region" description="Helical" evidence="1">
    <location>
        <begin position="69"/>
        <end position="89"/>
    </location>
</feature>
<feature type="chain" id="PRO_5037111229" description="Gram-positive cocci surface proteins LPxTG domain-containing protein" evidence="2">
    <location>
        <begin position="38"/>
        <end position="100"/>
    </location>
</feature>
<organism evidence="3 4">
    <name type="scientific">Kitasatospora indigofera</name>
    <dbReference type="NCBI Taxonomy" id="67307"/>
    <lineage>
        <taxon>Bacteria</taxon>
        <taxon>Bacillati</taxon>
        <taxon>Actinomycetota</taxon>
        <taxon>Actinomycetes</taxon>
        <taxon>Kitasatosporales</taxon>
        <taxon>Streptomycetaceae</taxon>
        <taxon>Kitasatospora</taxon>
    </lineage>
</organism>
<keyword evidence="1" id="KW-1133">Transmembrane helix</keyword>
<protein>
    <recommendedName>
        <fullName evidence="5">Gram-positive cocci surface proteins LPxTG domain-containing protein</fullName>
    </recommendedName>
</protein>
<evidence type="ECO:0000256" key="2">
    <source>
        <dbReference type="SAM" id="SignalP"/>
    </source>
</evidence>
<name>A0A919KND9_9ACTN</name>
<proteinExistence type="predicted"/>
<evidence type="ECO:0000313" key="3">
    <source>
        <dbReference type="EMBL" id="GHH66907.1"/>
    </source>
</evidence>
<feature type="signal peptide" evidence="2">
    <location>
        <begin position="1"/>
        <end position="37"/>
    </location>
</feature>
<sequence length="100" mass="9995">MRRLRRTRVVRLARLGRRVGTAGAVGVLISMGGPAHAEGSEPGTGVASSPAPASAEFAPVLSDSMGGDAGLVAVGGGLVVVAGGAALWLKRRRSGVLDQH</sequence>
<accession>A0A919KND9</accession>
<evidence type="ECO:0000313" key="4">
    <source>
        <dbReference type="Proteomes" id="UP000617734"/>
    </source>
</evidence>
<keyword evidence="2" id="KW-0732">Signal</keyword>
<keyword evidence="1" id="KW-0472">Membrane</keyword>
<keyword evidence="1" id="KW-0812">Transmembrane</keyword>
<evidence type="ECO:0000256" key="1">
    <source>
        <dbReference type="SAM" id="Phobius"/>
    </source>
</evidence>
<dbReference type="AlphaFoldDB" id="A0A919KND9"/>
<reference evidence="3" key="1">
    <citation type="journal article" date="2014" name="Int. J. Syst. Evol. Microbiol.">
        <title>Complete genome sequence of Corynebacterium casei LMG S-19264T (=DSM 44701T), isolated from a smear-ripened cheese.</title>
        <authorList>
            <consortium name="US DOE Joint Genome Institute (JGI-PGF)"/>
            <person name="Walter F."/>
            <person name="Albersmeier A."/>
            <person name="Kalinowski J."/>
            <person name="Ruckert C."/>
        </authorList>
    </citation>
    <scope>NUCLEOTIDE SEQUENCE</scope>
    <source>
        <strain evidence="3">JCM 4646</strain>
    </source>
</reference>
<comment type="caution">
    <text evidence="3">The sequence shown here is derived from an EMBL/GenBank/DDBJ whole genome shotgun (WGS) entry which is preliminary data.</text>
</comment>
<reference evidence="3" key="2">
    <citation type="submission" date="2020-09" db="EMBL/GenBank/DDBJ databases">
        <authorList>
            <person name="Sun Q."/>
            <person name="Ohkuma M."/>
        </authorList>
    </citation>
    <scope>NUCLEOTIDE SEQUENCE</scope>
    <source>
        <strain evidence="3">JCM 4646</strain>
    </source>
</reference>
<dbReference type="EMBL" id="BNBO01000008">
    <property type="protein sequence ID" value="GHH66907.1"/>
    <property type="molecule type" value="Genomic_DNA"/>
</dbReference>
<keyword evidence="4" id="KW-1185">Reference proteome</keyword>
<dbReference type="Proteomes" id="UP000617734">
    <property type="component" value="Unassembled WGS sequence"/>
</dbReference>
<gene>
    <name evidence="3" type="ORF">GCM10018781_21410</name>
</gene>
<evidence type="ECO:0008006" key="5">
    <source>
        <dbReference type="Google" id="ProtNLM"/>
    </source>
</evidence>